<evidence type="ECO:0000259" key="6">
    <source>
        <dbReference type="Pfam" id="PF07980"/>
    </source>
</evidence>
<dbReference type="InterPro" id="IPR012944">
    <property type="entry name" value="SusD_RagB_dom"/>
</dbReference>
<evidence type="ECO:0000313" key="8">
    <source>
        <dbReference type="Proteomes" id="UP000278609"/>
    </source>
</evidence>
<organism evidence="7 8">
    <name type="scientific">Tannerella forsythia</name>
    <name type="common">Bacteroides forsythus</name>
    <dbReference type="NCBI Taxonomy" id="28112"/>
    <lineage>
        <taxon>Bacteria</taxon>
        <taxon>Pseudomonadati</taxon>
        <taxon>Bacteroidota</taxon>
        <taxon>Bacteroidia</taxon>
        <taxon>Bacteroidales</taxon>
        <taxon>Tannerellaceae</taxon>
        <taxon>Tannerella</taxon>
    </lineage>
</organism>
<keyword evidence="4" id="KW-0472">Membrane</keyword>
<evidence type="ECO:0000256" key="4">
    <source>
        <dbReference type="ARBA" id="ARBA00023136"/>
    </source>
</evidence>
<dbReference type="GO" id="GO:0009279">
    <property type="term" value="C:cell outer membrane"/>
    <property type="evidence" value="ECO:0007669"/>
    <property type="project" value="UniProtKB-SubCell"/>
</dbReference>
<sequence length="71" mass="8069">MVIYEGKTKPDIKNVQLLKLNSDITLEHGNQGGNILINPHIEKVFDENKDYLYPIPISERLLNPNLTQNPG</sequence>
<evidence type="ECO:0000256" key="2">
    <source>
        <dbReference type="ARBA" id="ARBA00006275"/>
    </source>
</evidence>
<keyword evidence="3" id="KW-0732">Signal</keyword>
<accession>A0A3P1XUQ7</accession>
<name>A0A3P1XUQ7_TANFO</name>
<dbReference type="Proteomes" id="UP000278609">
    <property type="component" value="Unassembled WGS sequence"/>
</dbReference>
<evidence type="ECO:0000313" key="7">
    <source>
        <dbReference type="EMBL" id="RRD62499.1"/>
    </source>
</evidence>
<comment type="similarity">
    <text evidence="2">Belongs to the SusD family.</text>
</comment>
<dbReference type="InterPro" id="IPR011990">
    <property type="entry name" value="TPR-like_helical_dom_sf"/>
</dbReference>
<gene>
    <name evidence="7" type="ORF">EII40_03095</name>
</gene>
<comment type="caution">
    <text evidence="7">The sequence shown here is derived from an EMBL/GenBank/DDBJ whole genome shotgun (WGS) entry which is preliminary data.</text>
</comment>
<dbReference type="SUPFAM" id="SSF48452">
    <property type="entry name" value="TPR-like"/>
    <property type="match status" value="1"/>
</dbReference>
<keyword evidence="5" id="KW-0998">Cell outer membrane</keyword>
<dbReference type="Gene3D" id="1.25.40.390">
    <property type="match status" value="1"/>
</dbReference>
<protein>
    <submittedName>
        <fullName evidence="7">RagB/SusD family nutrient uptake outer membrane protein</fullName>
    </submittedName>
</protein>
<dbReference type="EMBL" id="RQYS01000010">
    <property type="protein sequence ID" value="RRD62499.1"/>
    <property type="molecule type" value="Genomic_DNA"/>
</dbReference>
<dbReference type="Pfam" id="PF07980">
    <property type="entry name" value="SusD_RagB"/>
    <property type="match status" value="1"/>
</dbReference>
<evidence type="ECO:0000256" key="3">
    <source>
        <dbReference type="ARBA" id="ARBA00022729"/>
    </source>
</evidence>
<feature type="domain" description="RagB/SusD" evidence="6">
    <location>
        <begin position="43"/>
        <end position="71"/>
    </location>
</feature>
<dbReference type="OrthoDB" id="629561at2"/>
<proteinExistence type="inferred from homology"/>
<comment type="subcellular location">
    <subcellularLocation>
        <location evidence="1">Cell outer membrane</location>
    </subcellularLocation>
</comment>
<evidence type="ECO:0000256" key="5">
    <source>
        <dbReference type="ARBA" id="ARBA00023237"/>
    </source>
</evidence>
<reference evidence="7 8" key="1">
    <citation type="submission" date="2018-11" db="EMBL/GenBank/DDBJ databases">
        <title>Genomes From Bacteria Associated with the Canine Oral Cavity: a Test Case for Automated Genome-Based Taxonomic Assignment.</title>
        <authorList>
            <person name="Coil D.A."/>
            <person name="Jospin G."/>
            <person name="Darling A.E."/>
            <person name="Wallis C."/>
            <person name="Davis I.J."/>
            <person name="Harris S."/>
            <person name="Eisen J.A."/>
            <person name="Holcombe L.J."/>
            <person name="O'Flynn C."/>
        </authorList>
    </citation>
    <scope>NUCLEOTIDE SEQUENCE [LARGE SCALE GENOMIC DNA]</scope>
    <source>
        <strain evidence="7 8">OH2617_COT-023</strain>
    </source>
</reference>
<evidence type="ECO:0000256" key="1">
    <source>
        <dbReference type="ARBA" id="ARBA00004442"/>
    </source>
</evidence>
<dbReference type="AlphaFoldDB" id="A0A3P1XUQ7"/>